<proteinExistence type="predicted"/>
<organism evidence="1 2">
    <name type="scientific">Plasmopara halstedii</name>
    <name type="common">Downy mildew of sunflower</name>
    <dbReference type="NCBI Taxonomy" id="4781"/>
    <lineage>
        <taxon>Eukaryota</taxon>
        <taxon>Sar</taxon>
        <taxon>Stramenopiles</taxon>
        <taxon>Oomycota</taxon>
        <taxon>Peronosporomycetes</taxon>
        <taxon>Peronosporales</taxon>
        <taxon>Peronosporaceae</taxon>
        <taxon>Plasmopara</taxon>
    </lineage>
</organism>
<name>A0A0P1A756_PLAHL</name>
<dbReference type="AlphaFoldDB" id="A0A0P1A756"/>
<evidence type="ECO:0000313" key="2">
    <source>
        <dbReference type="Proteomes" id="UP000054928"/>
    </source>
</evidence>
<accession>A0A0P1A756</accession>
<dbReference type="Proteomes" id="UP000054928">
    <property type="component" value="Unassembled WGS sequence"/>
</dbReference>
<dbReference type="GeneID" id="36398096"/>
<protein>
    <submittedName>
        <fullName evidence="1">Uncharacterized protein</fullName>
    </submittedName>
</protein>
<sequence>MGVRMTEDERASFVGTNLGVDIVPLTSRHFAHKDMQHTPLQEPGTKFVNFVEVM</sequence>
<keyword evidence="2" id="KW-1185">Reference proteome</keyword>
<evidence type="ECO:0000313" key="1">
    <source>
        <dbReference type="EMBL" id="CEG36493.1"/>
    </source>
</evidence>
<dbReference type="RefSeq" id="XP_024572862.1">
    <property type="nucleotide sequence ID" value="XM_024721423.1"/>
</dbReference>
<reference evidence="2" key="1">
    <citation type="submission" date="2014-09" db="EMBL/GenBank/DDBJ databases">
        <authorList>
            <person name="Sharma Rahul"/>
            <person name="Thines Marco"/>
        </authorList>
    </citation>
    <scope>NUCLEOTIDE SEQUENCE [LARGE SCALE GENOMIC DNA]</scope>
</reference>
<dbReference type="EMBL" id="CCYD01000207">
    <property type="protein sequence ID" value="CEG36493.1"/>
    <property type="molecule type" value="Genomic_DNA"/>
</dbReference>